<dbReference type="Proteomes" id="UP000077787">
    <property type="component" value="Chromosome"/>
</dbReference>
<dbReference type="OrthoDB" id="7032409at2"/>
<feature type="transmembrane region" description="Helical" evidence="1">
    <location>
        <begin position="143"/>
        <end position="164"/>
    </location>
</feature>
<keyword evidence="1" id="KW-1133">Transmembrane helix</keyword>
<feature type="transmembrane region" description="Helical" evidence="1">
    <location>
        <begin position="176"/>
        <end position="197"/>
    </location>
</feature>
<accession>A0A172WRC5</accession>
<dbReference type="RefSeq" id="WP_064481492.1">
    <property type="nucleotide sequence ID" value="NZ_CP015641.1"/>
</dbReference>
<reference evidence="2 3" key="1">
    <citation type="submission" date="2016-05" db="EMBL/GenBank/DDBJ databases">
        <title>Genome sequence of Pseudomonas stutzeri 273 and identification of the exopolysaccharide biosynthesis locus.</title>
        <authorList>
            <person name="Wu S."/>
            <person name="Sun C."/>
        </authorList>
    </citation>
    <scope>NUCLEOTIDE SEQUENCE [LARGE SCALE GENOMIC DNA]</scope>
    <source>
        <strain evidence="2 3">273</strain>
    </source>
</reference>
<name>A0A172WRC5_STUST</name>
<evidence type="ECO:0000256" key="1">
    <source>
        <dbReference type="SAM" id="Phobius"/>
    </source>
</evidence>
<proteinExistence type="predicted"/>
<keyword evidence="1" id="KW-0812">Transmembrane</keyword>
<feature type="transmembrane region" description="Helical" evidence="1">
    <location>
        <begin position="217"/>
        <end position="238"/>
    </location>
</feature>
<dbReference type="EMBL" id="CP015641">
    <property type="protein sequence ID" value="ANF25835.1"/>
    <property type="molecule type" value="Genomic_DNA"/>
</dbReference>
<protein>
    <submittedName>
        <fullName evidence="2">Uncharacterized protein</fullName>
    </submittedName>
</protein>
<evidence type="ECO:0000313" key="2">
    <source>
        <dbReference type="EMBL" id="ANF25835.1"/>
    </source>
</evidence>
<gene>
    <name evidence="2" type="ORF">PS273GM_12110</name>
</gene>
<evidence type="ECO:0000313" key="3">
    <source>
        <dbReference type="Proteomes" id="UP000077787"/>
    </source>
</evidence>
<keyword evidence="1" id="KW-0472">Membrane</keyword>
<dbReference type="AlphaFoldDB" id="A0A172WRC5"/>
<organism evidence="2 3">
    <name type="scientific">Stutzerimonas stutzeri</name>
    <name type="common">Pseudomonas stutzeri</name>
    <dbReference type="NCBI Taxonomy" id="316"/>
    <lineage>
        <taxon>Bacteria</taxon>
        <taxon>Pseudomonadati</taxon>
        <taxon>Pseudomonadota</taxon>
        <taxon>Gammaproteobacteria</taxon>
        <taxon>Pseudomonadales</taxon>
        <taxon>Pseudomonadaceae</taxon>
        <taxon>Stutzerimonas</taxon>
    </lineage>
</organism>
<feature type="transmembrane region" description="Helical" evidence="1">
    <location>
        <begin position="112"/>
        <end position="131"/>
    </location>
</feature>
<sequence>MVSRTQLRLLAVGATTALGLAALSWQKHEKRGRGLLFSPSEGTMVDAARTLNRGAGLLATSVALDSALEHYRGDFLNRAMYTPLAASTLSLLASGQGQQDPDAFASKVRDPIYVLTGLTGLVGAGFHLYNVTKRPGGMSWSNLFYAAPLGAPAALVLSGLLGYYSERLRNASGDAVPRVFGLPAGKSVALMAAAGLLGTTAEAGLLHFRGSFQNPAMYLPVTAPPLAAALLTTSALTSPRRRRLRWASRLVLRFTAFMGFAGAGFHALGIARNNGGWRNWRQNLQAGPPLPAPPSFTGLALAGLAAHSLLDEEKELAQYRWWK</sequence>
<feature type="transmembrane region" description="Helical" evidence="1">
    <location>
        <begin position="250"/>
        <end position="271"/>
    </location>
</feature>